<name>A0ABU4G4T3_9BACL</name>
<protein>
    <submittedName>
        <fullName evidence="2">Uncharacterized protein</fullName>
    </submittedName>
</protein>
<accession>A0ABU4G4T3</accession>
<dbReference type="Proteomes" id="UP001282284">
    <property type="component" value="Unassembled WGS sequence"/>
</dbReference>
<comment type="caution">
    <text evidence="2">The sequence shown here is derived from an EMBL/GenBank/DDBJ whole genome shotgun (WGS) entry which is preliminary data.</text>
</comment>
<proteinExistence type="predicted"/>
<evidence type="ECO:0000313" key="3">
    <source>
        <dbReference type="Proteomes" id="UP001282284"/>
    </source>
</evidence>
<evidence type="ECO:0000313" key="2">
    <source>
        <dbReference type="EMBL" id="MDW0111994.1"/>
    </source>
</evidence>
<sequence length="228" mass="27005">MGLFINKTHHQNLLAGSRPSDESNQQSYRSDSLSELLKEQKNVLEAMKNQQQAIEKKVGKQHRLQTDRWTTTRMRIDEVLDNQEQQFQFEQDALQAIEQLQRQNINLQDVLQQKSSVHDELVHQIETLTYSNEQLMSRLNKLDEDQEVMLSKMDEQIEKQNQFATSLQEQQTVHSRIVERLDNQEGLIDKILRQLDYFRSILYERTHFISEKIDNSISFLSSRKTESK</sequence>
<keyword evidence="3" id="KW-1185">Reference proteome</keyword>
<gene>
    <name evidence="2" type="ORF">QT711_02270</name>
</gene>
<dbReference type="RefSeq" id="WP_317941861.1">
    <property type="nucleotide sequence ID" value="NZ_JAUBDI010000001.1"/>
</dbReference>
<feature type="compositionally biased region" description="Polar residues" evidence="1">
    <location>
        <begin position="22"/>
        <end position="31"/>
    </location>
</feature>
<feature type="region of interest" description="Disordered" evidence="1">
    <location>
        <begin position="7"/>
        <end position="31"/>
    </location>
</feature>
<dbReference type="EMBL" id="JAUBDI010000001">
    <property type="protein sequence ID" value="MDW0111994.1"/>
    <property type="molecule type" value="Genomic_DNA"/>
</dbReference>
<evidence type="ECO:0000256" key="1">
    <source>
        <dbReference type="SAM" id="MobiDB-lite"/>
    </source>
</evidence>
<organism evidence="2 3">
    <name type="scientific">Sporosarcina saromensis</name>
    <dbReference type="NCBI Taxonomy" id="359365"/>
    <lineage>
        <taxon>Bacteria</taxon>
        <taxon>Bacillati</taxon>
        <taxon>Bacillota</taxon>
        <taxon>Bacilli</taxon>
        <taxon>Bacillales</taxon>
        <taxon>Caryophanaceae</taxon>
        <taxon>Sporosarcina</taxon>
    </lineage>
</organism>
<reference evidence="2 3" key="1">
    <citation type="submission" date="2023-06" db="EMBL/GenBank/DDBJ databases">
        <title>Sporosarcina sp. nov., isolated from Korean traditional fermented seafood 'Jeotgal'.</title>
        <authorList>
            <person name="Yang A.I."/>
            <person name="Shin N.-R."/>
        </authorList>
    </citation>
    <scope>NUCLEOTIDE SEQUENCE [LARGE SCALE GENOMIC DNA]</scope>
    <source>
        <strain evidence="2 3">KCTC13119</strain>
    </source>
</reference>